<dbReference type="InterPro" id="IPR042099">
    <property type="entry name" value="ANL_N_sf"/>
</dbReference>
<name>A0A5M3WV35_9ACTN</name>
<comment type="caution">
    <text evidence="4">The sequence shown here is derived from an EMBL/GenBank/DDBJ whole genome shotgun (WGS) entry which is preliminary data.</text>
</comment>
<proteinExistence type="predicted"/>
<dbReference type="RefSeq" id="WP_155357630.1">
    <property type="nucleotide sequence ID" value="NZ_BAAAHL010000012.1"/>
</dbReference>
<dbReference type="InterPro" id="IPR000873">
    <property type="entry name" value="AMP-dep_synth/lig_dom"/>
</dbReference>
<dbReference type="SMART" id="SM00823">
    <property type="entry name" value="PKS_PP"/>
    <property type="match status" value="1"/>
</dbReference>
<reference evidence="4 5" key="1">
    <citation type="submission" date="2019-10" db="EMBL/GenBank/DDBJ databases">
        <title>Whole genome shotgun sequence of Acrocarpospora macrocephala NBRC 16266.</title>
        <authorList>
            <person name="Ichikawa N."/>
            <person name="Kimura A."/>
            <person name="Kitahashi Y."/>
            <person name="Komaki H."/>
            <person name="Oguchi A."/>
        </authorList>
    </citation>
    <scope>NUCLEOTIDE SEQUENCE [LARGE SCALE GENOMIC DNA]</scope>
    <source>
        <strain evidence="4 5">NBRC 16266</strain>
    </source>
</reference>
<dbReference type="InterPro" id="IPR020845">
    <property type="entry name" value="AMP-binding_CS"/>
</dbReference>
<dbReference type="Pfam" id="PF00501">
    <property type="entry name" value="AMP-binding"/>
    <property type="match status" value="2"/>
</dbReference>
<dbReference type="PROSITE" id="PS50075">
    <property type="entry name" value="CARRIER"/>
    <property type="match status" value="1"/>
</dbReference>
<dbReference type="PROSITE" id="PS00455">
    <property type="entry name" value="AMP_BINDING"/>
    <property type="match status" value="1"/>
</dbReference>
<dbReference type="OrthoDB" id="2472181at2"/>
<dbReference type="EMBL" id="BLAE01000035">
    <property type="protein sequence ID" value="GES12336.1"/>
    <property type="molecule type" value="Genomic_DNA"/>
</dbReference>
<dbReference type="PANTHER" id="PTHR44845">
    <property type="entry name" value="CARRIER DOMAIN-CONTAINING PROTEIN"/>
    <property type="match status" value="1"/>
</dbReference>
<keyword evidence="2" id="KW-0597">Phosphoprotein</keyword>
<dbReference type="Gene3D" id="3.40.50.12780">
    <property type="entry name" value="N-terminal domain of ligase-like"/>
    <property type="match status" value="1"/>
</dbReference>
<dbReference type="Pfam" id="PF13193">
    <property type="entry name" value="AMP-binding_C"/>
    <property type="match status" value="1"/>
</dbReference>
<protein>
    <recommendedName>
        <fullName evidence="3">Carrier domain-containing protein</fullName>
    </recommendedName>
</protein>
<gene>
    <name evidence="4" type="ORF">Amac_059330</name>
</gene>
<dbReference type="Pfam" id="PF00550">
    <property type="entry name" value="PP-binding"/>
    <property type="match status" value="1"/>
</dbReference>
<dbReference type="Proteomes" id="UP000331127">
    <property type="component" value="Unassembled WGS sequence"/>
</dbReference>
<dbReference type="Gene3D" id="1.10.1200.10">
    <property type="entry name" value="ACP-like"/>
    <property type="match status" value="1"/>
</dbReference>
<sequence length="597" mass="64511">MNTKQRLVQVIRSHADELEPDIAIEHAGGSITYRELGKYIDDRAAELEARGVRDTFVAMERAKSAEFLLDFLAVLATGGTVLPIDPDTPTDRRAIFLDMVRPEFLLTDTGMVRLDNHPRRQVPGDGAFVYFTSGSTGTPKPVLGSAASVLSFAEWFGPEFGIGPRDRFAFLTGLSFEASLRDMFPPLVAGATVVIPEPGATEEPEATVSWLARRRISVITAVPSVARAWLHHGRVTCPAVHAVFFVGEPPAADVLSGWPTLFPNTTLRVNSYGSTESGQATVYKRIPAEPATFPAGRPVPGTSYCFIEPDAVLDADLVRARLTQPVPSGEIVLVSRSCSHGYLNMPEENAARFAALGDGVIAYRTGDLGHVDEHGDLVVLGRADDEVKINGVRVHPAEVVRAVRAHPSVRDAFVTATRAGGAREEARLTAYVVPTAGFTVADLRRDLTSALPAAMIPARFVEVAELPRTRTGKIDRAALTELAARDEPEYIAPHGDIECWVADRFAELLGVERVSAADDLFVLGGDSIMATQLTSRIWQEFDVRLSQRDLFAAATVAGIGITIMERRLLADGPTDLDALLDALGEVSDGDLQREETS</sequence>
<keyword evidence="1" id="KW-0596">Phosphopantetheine</keyword>
<evidence type="ECO:0000259" key="3">
    <source>
        <dbReference type="PROSITE" id="PS50075"/>
    </source>
</evidence>
<organism evidence="4 5">
    <name type="scientific">Acrocarpospora macrocephala</name>
    <dbReference type="NCBI Taxonomy" id="150177"/>
    <lineage>
        <taxon>Bacteria</taxon>
        <taxon>Bacillati</taxon>
        <taxon>Actinomycetota</taxon>
        <taxon>Actinomycetes</taxon>
        <taxon>Streptosporangiales</taxon>
        <taxon>Streptosporangiaceae</taxon>
        <taxon>Acrocarpospora</taxon>
    </lineage>
</organism>
<dbReference type="InterPro" id="IPR020806">
    <property type="entry name" value="PKS_PP-bd"/>
</dbReference>
<evidence type="ECO:0000313" key="4">
    <source>
        <dbReference type="EMBL" id="GES12336.1"/>
    </source>
</evidence>
<dbReference type="PANTHER" id="PTHR44845:SF6">
    <property type="entry name" value="BETA-ALANINE-ACTIVATING ENZYME"/>
    <property type="match status" value="1"/>
</dbReference>
<dbReference type="CDD" id="cd05930">
    <property type="entry name" value="A_NRPS"/>
    <property type="match status" value="1"/>
</dbReference>
<keyword evidence="5" id="KW-1185">Reference proteome</keyword>
<dbReference type="InterPro" id="IPR036736">
    <property type="entry name" value="ACP-like_sf"/>
</dbReference>
<dbReference type="SUPFAM" id="SSF56801">
    <property type="entry name" value="Acetyl-CoA synthetase-like"/>
    <property type="match status" value="1"/>
</dbReference>
<dbReference type="AlphaFoldDB" id="A0A5M3WV35"/>
<dbReference type="SUPFAM" id="SSF47336">
    <property type="entry name" value="ACP-like"/>
    <property type="match status" value="1"/>
</dbReference>
<evidence type="ECO:0000256" key="2">
    <source>
        <dbReference type="ARBA" id="ARBA00022553"/>
    </source>
</evidence>
<accession>A0A5M3WV35</accession>
<feature type="domain" description="Carrier" evidence="3">
    <location>
        <begin position="492"/>
        <end position="567"/>
    </location>
</feature>
<dbReference type="InterPro" id="IPR009081">
    <property type="entry name" value="PP-bd_ACP"/>
</dbReference>
<evidence type="ECO:0000313" key="5">
    <source>
        <dbReference type="Proteomes" id="UP000331127"/>
    </source>
</evidence>
<evidence type="ECO:0000256" key="1">
    <source>
        <dbReference type="ARBA" id="ARBA00022450"/>
    </source>
</evidence>
<dbReference type="GO" id="GO:0031177">
    <property type="term" value="F:phosphopantetheine binding"/>
    <property type="evidence" value="ECO:0007669"/>
    <property type="project" value="InterPro"/>
</dbReference>
<dbReference type="InterPro" id="IPR025110">
    <property type="entry name" value="AMP-bd_C"/>
</dbReference>
<dbReference type="InterPro" id="IPR045851">
    <property type="entry name" value="AMP-bd_C_sf"/>
</dbReference>
<dbReference type="Gene3D" id="3.30.300.30">
    <property type="match status" value="1"/>
</dbReference>